<dbReference type="PRINTS" id="PR00119">
    <property type="entry name" value="CATATPASE"/>
</dbReference>
<evidence type="ECO:0000313" key="10">
    <source>
        <dbReference type="EMBL" id="WIT11916.1"/>
    </source>
</evidence>
<evidence type="ECO:0000256" key="5">
    <source>
        <dbReference type="ARBA" id="ARBA00022967"/>
    </source>
</evidence>
<dbReference type="FunFam" id="3.40.50.1000:FF:000001">
    <property type="entry name" value="Phospholipid-transporting ATPase IC"/>
    <property type="match status" value="1"/>
</dbReference>
<evidence type="ECO:0000256" key="3">
    <source>
        <dbReference type="ARBA" id="ARBA00022741"/>
    </source>
</evidence>
<reference evidence="10" key="1">
    <citation type="submission" date="2023-01" db="EMBL/GenBank/DDBJ databases">
        <title>Whole genome sequence of Paucibacter sp. S2-9 isolated from pond sediment.</title>
        <authorList>
            <person name="Jung J.Y."/>
        </authorList>
    </citation>
    <scope>NUCLEOTIDE SEQUENCE</scope>
    <source>
        <strain evidence="10">S2-9</strain>
    </source>
</reference>
<dbReference type="SFLD" id="SFLDS00003">
    <property type="entry name" value="Haloacid_Dehalogenase"/>
    <property type="match status" value="1"/>
</dbReference>
<accession>A0AA95SQC8</accession>
<dbReference type="InterPro" id="IPR006068">
    <property type="entry name" value="ATPase_P-typ_cation-transptr_C"/>
</dbReference>
<sequence length="864" mass="91592">MTPLHPAPHSIDSQALARQLGVRLDEGLAADEVLARQQAHGPNRLPEAPPRPAWARLADQFRDFMILVLLAAALLSGLIGDLADTLVILLIVLLNAAIGFWQEWRADQALSALQRMAAPRATVMRAGGQRHVVATEHLVPGDVVLLEAGNLVPADLRLHEVAQMRVDESALTGESVTVEKTHQHLPLEVSALGDRINMAYKGTLVTHGRGAGLVVATGAHTELGQVAGLLNGAASRATPLQLRLAAFGKRLSVVVLAICALVFAIGVLRGEPLLLMALTAISLAVAAIPEALPAVVTVLLALGARRLVTVNALVRRLPSVETLGSVSVICSDKTGTLTLNRMQLREQRSWHTEVDANTNVFWQALVLCNDAVPAGDGWLGDPTETALLQAAAEAGLDVAALQLASPRRHEWPFDAERKRMSTLHSAGAGWVAYVKGAPESLLPRCAAGPERAEALATAQAWAAQGLRVLAVARKQGKAEVVAVAADAFEQDLTLLGLVGLIDPPRPEARAAVAECLGAGIRPVMITGDHSATALAIARDLGLDASGGVLSGAELARLDEAGLAAAVQRVSVYARMDPAQKIRIVQALQAAGQYVAMTGDGVNDAPALRSADIGVAMGRGGTDVAREASALVLLDDNFATIVGAVREGRRIFDNIRKFIRYALTGNSGEIWLLFLAPLLGLPIPLLPIHILWVNLVTDGLPGLALATEPAERGVMRRPPRPPQESVFAHGLWQHALWVGLLIGGLCLGVQAWSLGLHAQAPDSAGNAHGQTMVFTLLTLAQMAHLLAIRSERESLFTQGLMSNLPLLGAVLLTLVLQLATVYVPWLQPIFRTQALSAGELFACFGLAGLVFLAVEIEKLWRRRRS</sequence>
<keyword evidence="6 8" id="KW-1133">Transmembrane helix</keyword>
<dbReference type="AlphaFoldDB" id="A0AA95SQC8"/>
<feature type="transmembrane region" description="Helical" evidence="8">
    <location>
        <begin position="725"/>
        <end position="751"/>
    </location>
</feature>
<keyword evidence="3" id="KW-0547">Nucleotide-binding</keyword>
<keyword evidence="4" id="KW-0067">ATP-binding</keyword>
<feature type="transmembrane region" description="Helical" evidence="8">
    <location>
        <begin position="251"/>
        <end position="268"/>
    </location>
</feature>
<evidence type="ECO:0000313" key="11">
    <source>
        <dbReference type="Proteomes" id="UP001177769"/>
    </source>
</evidence>
<keyword evidence="2 8" id="KW-0812">Transmembrane</keyword>
<dbReference type="SUPFAM" id="SSF81665">
    <property type="entry name" value="Calcium ATPase, transmembrane domain M"/>
    <property type="match status" value="1"/>
</dbReference>
<evidence type="ECO:0000256" key="8">
    <source>
        <dbReference type="SAM" id="Phobius"/>
    </source>
</evidence>
<dbReference type="Gene3D" id="3.40.50.1000">
    <property type="entry name" value="HAD superfamily/HAD-like"/>
    <property type="match status" value="1"/>
</dbReference>
<dbReference type="InterPro" id="IPR004014">
    <property type="entry name" value="ATPase_P-typ_cation-transptr_N"/>
</dbReference>
<protein>
    <submittedName>
        <fullName evidence="10">Cation-translocating P-type ATPase</fullName>
    </submittedName>
</protein>
<dbReference type="InterPro" id="IPR018303">
    <property type="entry name" value="ATPase_P-typ_P_site"/>
</dbReference>
<evidence type="ECO:0000256" key="7">
    <source>
        <dbReference type="ARBA" id="ARBA00023136"/>
    </source>
</evidence>
<dbReference type="PRINTS" id="PR00120">
    <property type="entry name" value="HATPASE"/>
</dbReference>
<dbReference type="Gene3D" id="3.40.1110.10">
    <property type="entry name" value="Calcium-transporting ATPase, cytoplasmic domain N"/>
    <property type="match status" value="1"/>
</dbReference>
<gene>
    <name evidence="10" type="ORF">PFX98_24085</name>
</gene>
<dbReference type="InterPro" id="IPR044492">
    <property type="entry name" value="P_typ_ATPase_HD_dom"/>
</dbReference>
<name>A0AA95SQC8_9BURK</name>
<dbReference type="Pfam" id="PF13246">
    <property type="entry name" value="Cation_ATPase"/>
    <property type="match status" value="1"/>
</dbReference>
<feature type="transmembrane region" description="Helical" evidence="8">
    <location>
        <begin position="799"/>
        <end position="821"/>
    </location>
</feature>
<dbReference type="PANTHER" id="PTHR42861">
    <property type="entry name" value="CALCIUM-TRANSPORTING ATPASE"/>
    <property type="match status" value="1"/>
</dbReference>
<dbReference type="Gene3D" id="1.20.1110.10">
    <property type="entry name" value="Calcium-transporting ATPase, transmembrane domain"/>
    <property type="match status" value="1"/>
</dbReference>
<dbReference type="SUPFAM" id="SSF56784">
    <property type="entry name" value="HAD-like"/>
    <property type="match status" value="1"/>
</dbReference>
<dbReference type="NCBIfam" id="TIGR01494">
    <property type="entry name" value="ATPase_P-type"/>
    <property type="match status" value="4"/>
</dbReference>
<dbReference type="EMBL" id="CP116346">
    <property type="protein sequence ID" value="WIT11916.1"/>
    <property type="molecule type" value="Genomic_DNA"/>
</dbReference>
<feature type="transmembrane region" description="Helical" evidence="8">
    <location>
        <begin position="274"/>
        <end position="302"/>
    </location>
</feature>
<dbReference type="InterPro" id="IPR023298">
    <property type="entry name" value="ATPase_P-typ_TM_dom_sf"/>
</dbReference>
<comment type="subcellular location">
    <subcellularLocation>
        <location evidence="1">Membrane</location>
        <topology evidence="1">Multi-pass membrane protein</topology>
    </subcellularLocation>
</comment>
<dbReference type="Gene3D" id="2.70.150.10">
    <property type="entry name" value="Calcium-transporting ATPase, cytoplasmic transduction domain A"/>
    <property type="match status" value="1"/>
</dbReference>
<keyword evidence="7 8" id="KW-0472">Membrane</keyword>
<dbReference type="SFLD" id="SFLDG00002">
    <property type="entry name" value="C1.7:_P-type_atpase_like"/>
    <property type="match status" value="1"/>
</dbReference>
<feature type="transmembrane region" description="Helical" evidence="8">
    <location>
        <begin position="833"/>
        <end position="853"/>
    </location>
</feature>
<dbReference type="InterPro" id="IPR008250">
    <property type="entry name" value="ATPase_P-typ_transduc_dom_A_sf"/>
</dbReference>
<dbReference type="SMART" id="SM00831">
    <property type="entry name" value="Cation_ATPase_N"/>
    <property type="match status" value="1"/>
</dbReference>
<evidence type="ECO:0000256" key="1">
    <source>
        <dbReference type="ARBA" id="ARBA00004141"/>
    </source>
</evidence>
<dbReference type="InterPro" id="IPR036412">
    <property type="entry name" value="HAD-like_sf"/>
</dbReference>
<proteinExistence type="predicted"/>
<dbReference type="GO" id="GO:0015662">
    <property type="term" value="F:P-type ion transporter activity"/>
    <property type="evidence" value="ECO:0007669"/>
    <property type="project" value="UniProtKB-ARBA"/>
</dbReference>
<keyword evidence="5" id="KW-1278">Translocase</keyword>
<dbReference type="Pfam" id="PF00122">
    <property type="entry name" value="E1-E2_ATPase"/>
    <property type="match status" value="1"/>
</dbReference>
<dbReference type="KEGG" id="pais:PFX98_24085"/>
<dbReference type="SFLD" id="SFLDF00027">
    <property type="entry name" value="p-type_atpase"/>
    <property type="match status" value="1"/>
</dbReference>
<evidence type="ECO:0000256" key="4">
    <source>
        <dbReference type="ARBA" id="ARBA00022840"/>
    </source>
</evidence>
<keyword evidence="11" id="KW-1185">Reference proteome</keyword>
<dbReference type="RefSeq" id="WP_285233005.1">
    <property type="nucleotide sequence ID" value="NZ_CP116346.1"/>
</dbReference>
<evidence type="ECO:0000256" key="2">
    <source>
        <dbReference type="ARBA" id="ARBA00022692"/>
    </source>
</evidence>
<dbReference type="InterPro" id="IPR059000">
    <property type="entry name" value="ATPase_P-type_domA"/>
</dbReference>
<dbReference type="Proteomes" id="UP001177769">
    <property type="component" value="Chromosome"/>
</dbReference>
<feature type="domain" description="Cation-transporting P-type ATPase N-terminal" evidence="9">
    <location>
        <begin position="7"/>
        <end position="81"/>
    </location>
</feature>
<dbReference type="GO" id="GO:0016887">
    <property type="term" value="F:ATP hydrolysis activity"/>
    <property type="evidence" value="ECO:0007669"/>
    <property type="project" value="InterPro"/>
</dbReference>
<evidence type="ECO:0000259" key="9">
    <source>
        <dbReference type="SMART" id="SM00831"/>
    </source>
</evidence>
<dbReference type="Pfam" id="PF00690">
    <property type="entry name" value="Cation_ATPase_N"/>
    <property type="match status" value="1"/>
</dbReference>
<dbReference type="PROSITE" id="PS00154">
    <property type="entry name" value="ATPASE_E1_E2"/>
    <property type="match status" value="1"/>
</dbReference>
<dbReference type="InterPro" id="IPR023299">
    <property type="entry name" value="ATPase_P-typ_cyto_dom_N"/>
</dbReference>
<dbReference type="GO" id="GO:0005524">
    <property type="term" value="F:ATP binding"/>
    <property type="evidence" value="ECO:0007669"/>
    <property type="project" value="UniProtKB-KW"/>
</dbReference>
<dbReference type="Pfam" id="PF00689">
    <property type="entry name" value="Cation_ATPase_C"/>
    <property type="match status" value="1"/>
</dbReference>
<dbReference type="SUPFAM" id="SSF81653">
    <property type="entry name" value="Calcium ATPase, transduction domain A"/>
    <property type="match status" value="1"/>
</dbReference>
<feature type="transmembrane region" description="Helical" evidence="8">
    <location>
        <begin position="61"/>
        <end position="79"/>
    </location>
</feature>
<dbReference type="InterPro" id="IPR023214">
    <property type="entry name" value="HAD_sf"/>
</dbReference>
<dbReference type="InterPro" id="IPR001757">
    <property type="entry name" value="P_typ_ATPase"/>
</dbReference>
<organism evidence="10 11">
    <name type="scientific">Paucibacter sediminis</name>
    <dbReference type="NCBI Taxonomy" id="3019553"/>
    <lineage>
        <taxon>Bacteria</taxon>
        <taxon>Pseudomonadati</taxon>
        <taxon>Pseudomonadota</taxon>
        <taxon>Betaproteobacteria</taxon>
        <taxon>Burkholderiales</taxon>
        <taxon>Sphaerotilaceae</taxon>
        <taxon>Roseateles</taxon>
    </lineage>
</organism>
<evidence type="ECO:0000256" key="6">
    <source>
        <dbReference type="ARBA" id="ARBA00022989"/>
    </source>
</evidence>
<dbReference type="GO" id="GO:0016020">
    <property type="term" value="C:membrane"/>
    <property type="evidence" value="ECO:0007669"/>
    <property type="project" value="UniProtKB-SubCell"/>
</dbReference>